<dbReference type="PANTHER" id="PTHR18939">
    <property type="entry name" value="RIBOSOME BINDING PROTEIN-1"/>
    <property type="match status" value="1"/>
</dbReference>
<feature type="coiled-coil region" evidence="6">
    <location>
        <begin position="567"/>
        <end position="598"/>
    </location>
</feature>
<dbReference type="AlphaFoldDB" id="A0A3Q0RIX4"/>
<dbReference type="Pfam" id="PF05104">
    <property type="entry name" value="Rib_recp_KP_reg"/>
    <property type="match status" value="1"/>
</dbReference>
<organism evidence="9 10">
    <name type="scientific">Amphilophus citrinellus</name>
    <name type="common">Midas cichlid</name>
    <name type="synonym">Cichlasoma citrinellum</name>
    <dbReference type="NCBI Taxonomy" id="61819"/>
    <lineage>
        <taxon>Eukaryota</taxon>
        <taxon>Metazoa</taxon>
        <taxon>Chordata</taxon>
        <taxon>Craniata</taxon>
        <taxon>Vertebrata</taxon>
        <taxon>Euteleostomi</taxon>
        <taxon>Actinopterygii</taxon>
        <taxon>Neopterygii</taxon>
        <taxon>Teleostei</taxon>
        <taxon>Neoteleostei</taxon>
        <taxon>Acanthomorphata</taxon>
        <taxon>Ovalentaria</taxon>
        <taxon>Cichlomorphae</taxon>
        <taxon>Cichliformes</taxon>
        <taxon>Cichlidae</taxon>
        <taxon>New World cichlids</taxon>
        <taxon>Cichlasomatinae</taxon>
        <taxon>Heroini</taxon>
        <taxon>Amphilophus</taxon>
    </lineage>
</organism>
<dbReference type="GO" id="GO:0005789">
    <property type="term" value="C:endoplasmic reticulum membrane"/>
    <property type="evidence" value="ECO:0007669"/>
    <property type="project" value="UniProtKB-SubCell"/>
</dbReference>
<dbReference type="Proteomes" id="UP000261340">
    <property type="component" value="Unplaced"/>
</dbReference>
<dbReference type="InterPro" id="IPR040248">
    <property type="entry name" value="RRBP1"/>
</dbReference>
<keyword evidence="6" id="KW-0175">Coiled coil</keyword>
<evidence type="ECO:0000313" key="10">
    <source>
        <dbReference type="Proteomes" id="UP000261340"/>
    </source>
</evidence>
<feature type="region of interest" description="Disordered" evidence="7">
    <location>
        <begin position="94"/>
        <end position="145"/>
    </location>
</feature>
<feature type="coiled-coil region" evidence="6">
    <location>
        <begin position="233"/>
        <end position="281"/>
    </location>
</feature>
<accession>A0A3Q0RIX4</accession>
<keyword evidence="3" id="KW-0256">Endoplasmic reticulum</keyword>
<feature type="region of interest" description="Disordered" evidence="7">
    <location>
        <begin position="1"/>
        <end position="82"/>
    </location>
</feature>
<evidence type="ECO:0000256" key="4">
    <source>
        <dbReference type="ARBA" id="ARBA00022989"/>
    </source>
</evidence>
<comment type="subcellular location">
    <subcellularLocation>
        <location evidence="1">Endoplasmic reticulum membrane</location>
        <topology evidence="1">Single-pass membrane protein</topology>
    </subcellularLocation>
</comment>
<feature type="coiled-coil region" evidence="6">
    <location>
        <begin position="333"/>
        <end position="453"/>
    </location>
</feature>
<keyword evidence="2" id="KW-0812">Transmembrane</keyword>
<feature type="compositionally biased region" description="Basic and acidic residues" evidence="7">
    <location>
        <begin position="1"/>
        <end position="18"/>
    </location>
</feature>
<proteinExistence type="predicted"/>
<feature type="compositionally biased region" description="Low complexity" evidence="7">
    <location>
        <begin position="94"/>
        <end position="112"/>
    </location>
</feature>
<keyword evidence="10" id="KW-1185">Reference proteome</keyword>
<dbReference type="GO" id="GO:0015031">
    <property type="term" value="P:protein transport"/>
    <property type="evidence" value="ECO:0007669"/>
    <property type="project" value="InterPro"/>
</dbReference>
<sequence>MKETSYEEALAKQRRELGKAQSVRTEKKKKDKVSEKKKGGKKREEKPNGKIPEQEKTEDAAEADTEADIVSEGVSAPTVAAASVPEPVPAFEVASSAAPVAAEMQPKSEPNPVAEPSPAPSPKEKKKKKVAKVEPASTQPSVLVSEPIKSSAASAITQAPASAPTKAAPASAKLAPVDSADAPLYLPYKALVSTISSMVFSEGEAHRLIEILSEKVGIIQDTWHMATQKGDPVAMLKKQLEEREKQLATEQEDASAVKNRLRELTKELSAEKAKVASVETRLSSQLSKREQEMVALQARMQASYQDHVAQTQRLNAKIVSLQDQLEKGPNAQLARLQQENTILRDALNQATSQAESKQNAELAKLRQECAKLTKEVGEKTESLLADEHIRKGLEAKVSAAEKQLSQLQVGQSHGTPHYHGSLQAECEQYRTVLAETEGMLKHLQKSVEEEELVWKSKMAKSEEQLQEVSDNTYVTLNIDCIFSLIYFFCSTKNKNTNICSCLRSVQLKLQLSERQSQLDLARKEAEAHKEELAQVTAPSLKSCLFLLFEQERLEKEKKLSKDLGQAATKLQQLLKATQEQLTKERETVRTLQEHLENKGGYVELKEGTSV</sequence>
<evidence type="ECO:0000256" key="7">
    <source>
        <dbReference type="SAM" id="MobiDB-lite"/>
    </source>
</evidence>
<feature type="compositionally biased region" description="Acidic residues" evidence="7">
    <location>
        <begin position="60"/>
        <end position="69"/>
    </location>
</feature>
<name>A0A3Q0RIX4_AMPCI</name>
<evidence type="ECO:0000256" key="1">
    <source>
        <dbReference type="ARBA" id="ARBA00004389"/>
    </source>
</evidence>
<feature type="domain" description="Ribosome receptor lysine/proline rich" evidence="8">
    <location>
        <begin position="1"/>
        <end position="150"/>
    </location>
</feature>
<evidence type="ECO:0000256" key="5">
    <source>
        <dbReference type="ARBA" id="ARBA00023136"/>
    </source>
</evidence>
<evidence type="ECO:0000259" key="8">
    <source>
        <dbReference type="Pfam" id="PF05104"/>
    </source>
</evidence>
<protein>
    <submittedName>
        <fullName evidence="9">Ribosome binding protein 1a</fullName>
    </submittedName>
</protein>
<dbReference type="InterPro" id="IPR007794">
    <property type="entry name" value="Rib_rcpt_KP"/>
</dbReference>
<dbReference type="OMA" id="ATSERTC"/>
<evidence type="ECO:0000313" key="9">
    <source>
        <dbReference type="Ensembl" id="ENSACIP00000010297.1"/>
    </source>
</evidence>
<dbReference type="Ensembl" id="ENSACIT00000010593.1">
    <property type="protein sequence ID" value="ENSACIP00000010297.1"/>
    <property type="gene ID" value="ENSACIG00000008006.1"/>
</dbReference>
<reference evidence="9" key="2">
    <citation type="submission" date="2025-09" db="UniProtKB">
        <authorList>
            <consortium name="Ensembl"/>
        </authorList>
    </citation>
    <scope>IDENTIFICATION</scope>
</reference>
<keyword evidence="4" id="KW-1133">Transmembrane helix</keyword>
<evidence type="ECO:0000256" key="6">
    <source>
        <dbReference type="SAM" id="Coils"/>
    </source>
</evidence>
<keyword evidence="5" id="KW-0472">Membrane</keyword>
<evidence type="ECO:0000256" key="2">
    <source>
        <dbReference type="ARBA" id="ARBA00022692"/>
    </source>
</evidence>
<dbReference type="GeneTree" id="ENSGT00940000158015"/>
<reference evidence="9" key="1">
    <citation type="submission" date="2025-08" db="UniProtKB">
        <authorList>
            <consortium name="Ensembl"/>
        </authorList>
    </citation>
    <scope>IDENTIFICATION</scope>
</reference>
<evidence type="ECO:0000256" key="3">
    <source>
        <dbReference type="ARBA" id="ARBA00022824"/>
    </source>
</evidence>
<feature type="compositionally biased region" description="Basic and acidic residues" evidence="7">
    <location>
        <begin position="32"/>
        <end position="59"/>
    </location>
</feature>
<dbReference type="PANTHER" id="PTHR18939:SF4">
    <property type="entry name" value="RIBOSOME-BINDING PROTEIN 1"/>
    <property type="match status" value="1"/>
</dbReference>
<dbReference type="STRING" id="61819.ENSACIP00000010297"/>